<dbReference type="InterPro" id="IPR027417">
    <property type="entry name" value="P-loop_NTPase"/>
</dbReference>
<dbReference type="PANTHER" id="PTHR32114">
    <property type="entry name" value="ABC TRANSPORTER ABCH.3"/>
    <property type="match status" value="1"/>
</dbReference>
<reference evidence="6 7" key="1">
    <citation type="submission" date="2018-11" db="EMBL/GenBank/DDBJ databases">
        <title>Sequencing the genomes of 1000 actinobacteria strains.</title>
        <authorList>
            <person name="Klenk H.-P."/>
        </authorList>
    </citation>
    <scope>NUCLEOTIDE SEQUENCE [LARGE SCALE GENOMIC DNA]</scope>
    <source>
        <strain evidence="6 7">DSM 44231</strain>
    </source>
</reference>
<dbReference type="Proteomes" id="UP000268727">
    <property type="component" value="Unassembled WGS sequence"/>
</dbReference>
<protein>
    <recommendedName>
        <fullName evidence="3">Nuclease SbcCD subunit C</fullName>
    </recommendedName>
</protein>
<comment type="caution">
    <text evidence="6">The sequence shown here is derived from an EMBL/GenBank/DDBJ whole genome shotgun (WGS) entry which is preliminary data.</text>
</comment>
<dbReference type="EMBL" id="RJKM01000001">
    <property type="protein sequence ID" value="ROP38642.1"/>
    <property type="molecule type" value="Genomic_DNA"/>
</dbReference>
<evidence type="ECO:0000313" key="7">
    <source>
        <dbReference type="Proteomes" id="UP000268727"/>
    </source>
</evidence>
<dbReference type="Gene3D" id="3.40.50.300">
    <property type="entry name" value="P-loop containing nucleotide triphosphate hydrolases"/>
    <property type="match status" value="2"/>
</dbReference>
<comment type="similarity">
    <text evidence="1">Belongs to the SMC family. SbcC subfamily.</text>
</comment>
<feature type="coiled-coil region" evidence="4">
    <location>
        <begin position="141"/>
        <end position="210"/>
    </location>
</feature>
<organism evidence="6 7">
    <name type="scientific">Saccharothrix texasensis</name>
    <dbReference type="NCBI Taxonomy" id="103734"/>
    <lineage>
        <taxon>Bacteria</taxon>
        <taxon>Bacillati</taxon>
        <taxon>Actinomycetota</taxon>
        <taxon>Actinomycetes</taxon>
        <taxon>Pseudonocardiales</taxon>
        <taxon>Pseudonocardiaceae</taxon>
        <taxon>Saccharothrix</taxon>
    </lineage>
</organism>
<proteinExistence type="inferred from homology"/>
<dbReference type="PANTHER" id="PTHR32114:SF2">
    <property type="entry name" value="ABC TRANSPORTER ABCH.3"/>
    <property type="match status" value="1"/>
</dbReference>
<dbReference type="InterPro" id="IPR038729">
    <property type="entry name" value="Rad50/SbcC_AAA"/>
</dbReference>
<feature type="coiled-coil region" evidence="4">
    <location>
        <begin position="317"/>
        <end position="365"/>
    </location>
</feature>
<comment type="subunit">
    <text evidence="2">Heterodimer of SbcC and SbcD.</text>
</comment>
<evidence type="ECO:0000256" key="2">
    <source>
        <dbReference type="ARBA" id="ARBA00011322"/>
    </source>
</evidence>
<feature type="domain" description="Rad50/SbcC-type AAA" evidence="5">
    <location>
        <begin position="14"/>
        <end position="248"/>
    </location>
</feature>
<dbReference type="GO" id="GO:0016887">
    <property type="term" value="F:ATP hydrolysis activity"/>
    <property type="evidence" value="ECO:0007669"/>
    <property type="project" value="InterPro"/>
</dbReference>
<sequence length="611" mass="68653">MQIHRLTVEEGFLDGLDITFDRGLNVIIGARGVGKTSILEMIRFALRLPHIDQRRADIAKRHAESVLGGGRVVVTYLDGDNMRSASRSIGDPEIDPIAMSSLTPTSLGQNELEGIGLNQRSRLRLLDGQAGVNETDFSSEIGRLRQTVTRISAQLAELTSQREQLRQQDLSRMVVAKQLEEARIAESMLMREGSAEMAKLRERIHVEQQRVAIEQTQLRNVDLFREMLGSVQEQIKKVQGRLSKTISEVNDRGASRYVGPLSKITEAQQQVLNISLEVTDSLESDIISHKQQIAQINDRSRPLRQEFERLQQGAGAAAELTVRLQNQMEELDRDLQRLRKLEDHIEELRFHRAQVLNEIDNLRERIWVVRKQTAERLSKVFAPRIRVALEHYGDRANYVANLADALRNSGLQHNVTAEHLAERLSPQELINAIERRDVARLTSVGRLTSARADKLITHMLGSSKLGEVITSEVDDTAIFELLVGGEYRPTEQLSTGQRCSVVLPILLADSSRTLLLDQPEDHLDNAYLVENTVDRLRSRSKIAQTIVVTHNANIPVLGDAAKVFALESDGRRGYVKEQGALADPKVVRAITDLMEGGEDAFRRRANFYRGA</sequence>
<keyword evidence="4" id="KW-0175">Coiled coil</keyword>
<dbReference type="AlphaFoldDB" id="A0A3N1H8Q3"/>
<keyword evidence="7" id="KW-1185">Reference proteome</keyword>
<name>A0A3N1H8Q3_9PSEU</name>
<evidence type="ECO:0000256" key="4">
    <source>
        <dbReference type="SAM" id="Coils"/>
    </source>
</evidence>
<evidence type="ECO:0000256" key="3">
    <source>
        <dbReference type="ARBA" id="ARBA00013368"/>
    </source>
</evidence>
<accession>A0A3N1H8Q3</accession>
<evidence type="ECO:0000313" key="6">
    <source>
        <dbReference type="EMBL" id="ROP38642.1"/>
    </source>
</evidence>
<dbReference type="SUPFAM" id="SSF52540">
    <property type="entry name" value="P-loop containing nucleoside triphosphate hydrolases"/>
    <property type="match status" value="1"/>
</dbReference>
<dbReference type="GO" id="GO:0006302">
    <property type="term" value="P:double-strand break repair"/>
    <property type="evidence" value="ECO:0007669"/>
    <property type="project" value="InterPro"/>
</dbReference>
<gene>
    <name evidence="6" type="ORF">EDD40_4003</name>
</gene>
<evidence type="ECO:0000259" key="5">
    <source>
        <dbReference type="Pfam" id="PF13476"/>
    </source>
</evidence>
<evidence type="ECO:0000256" key="1">
    <source>
        <dbReference type="ARBA" id="ARBA00006930"/>
    </source>
</evidence>
<dbReference type="Pfam" id="PF13476">
    <property type="entry name" value="AAA_23"/>
    <property type="match status" value="1"/>
</dbReference>